<dbReference type="Pfam" id="PF00571">
    <property type="entry name" value="CBS"/>
    <property type="match status" value="2"/>
</dbReference>
<dbReference type="EMBL" id="JARFYM010000070">
    <property type="protein sequence ID" value="MDL2403927.1"/>
    <property type="molecule type" value="Genomic_DNA"/>
</dbReference>
<feature type="domain" description="CBS" evidence="3">
    <location>
        <begin position="61"/>
        <end position="121"/>
    </location>
</feature>
<name>A0ABT7K5P8_9HYPH</name>
<dbReference type="PANTHER" id="PTHR48108">
    <property type="entry name" value="CBS DOMAIN-CONTAINING PROTEIN CBSX2, CHLOROPLASTIC"/>
    <property type="match status" value="1"/>
</dbReference>
<keyword evidence="5" id="KW-1185">Reference proteome</keyword>
<dbReference type="CDD" id="cd02205">
    <property type="entry name" value="CBS_pair_SF"/>
    <property type="match status" value="1"/>
</dbReference>
<comment type="caution">
    <text evidence="4">The sequence shown here is derived from an EMBL/GenBank/DDBJ whole genome shotgun (WGS) entry which is preliminary data.</text>
</comment>
<proteinExistence type="predicted"/>
<accession>A0ABT7K5P8</accession>
<dbReference type="SMART" id="SM00116">
    <property type="entry name" value="CBS"/>
    <property type="match status" value="2"/>
</dbReference>
<evidence type="ECO:0000313" key="4">
    <source>
        <dbReference type="EMBL" id="MDL2403927.1"/>
    </source>
</evidence>
<dbReference type="PROSITE" id="PS51371">
    <property type="entry name" value="CBS"/>
    <property type="match status" value="2"/>
</dbReference>
<gene>
    <name evidence="4" type="ORF">PY649_34270</name>
</gene>
<feature type="domain" description="CBS" evidence="3">
    <location>
        <begin position="1"/>
        <end position="58"/>
    </location>
</feature>
<dbReference type="InterPro" id="IPR051462">
    <property type="entry name" value="CBS_domain-containing"/>
</dbReference>
<protein>
    <submittedName>
        <fullName evidence="4">CBS domain-containing protein</fullName>
    </submittedName>
</protein>
<dbReference type="SUPFAM" id="SSF54631">
    <property type="entry name" value="CBS-domain pair"/>
    <property type="match status" value="1"/>
</dbReference>
<feature type="non-terminal residue" evidence="4">
    <location>
        <position position="133"/>
    </location>
</feature>
<dbReference type="Gene3D" id="3.10.580.10">
    <property type="entry name" value="CBS-domain"/>
    <property type="match status" value="1"/>
</dbReference>
<dbReference type="Proteomes" id="UP001172645">
    <property type="component" value="Unassembled WGS sequence"/>
</dbReference>
<reference evidence="4" key="1">
    <citation type="submission" date="2023-06" db="EMBL/GenBank/DDBJ databases">
        <title>Phylogenetic Diversity of Rhizobium strains.</title>
        <authorList>
            <person name="Moura F.T."/>
            <person name="Helene L.C.F."/>
            <person name="Hungria M."/>
        </authorList>
    </citation>
    <scope>NUCLEOTIDE SEQUENCE</scope>
    <source>
        <strain evidence="4">CCGE526</strain>
    </source>
</reference>
<evidence type="ECO:0000256" key="1">
    <source>
        <dbReference type="ARBA" id="ARBA00022737"/>
    </source>
</evidence>
<sequence length="133" mass="13986">MSHFVTLQPDTHIDEAINVLLQTSQGAFPVRDGNGSLVGILDRANILQSMKQAKPNARVAVTASPVLTVSCRATLEQALRLMQENSAATLGVTDAAGKLVGLVTSDTIAEMMTLAMLQKDRAGGAPFVPRKGS</sequence>
<dbReference type="PANTHER" id="PTHR48108:SF6">
    <property type="entry name" value="CBS DOMAIN-CONTAINING PROTEIN CBSX1, CHLOROPLASTIC"/>
    <property type="match status" value="1"/>
</dbReference>
<evidence type="ECO:0000259" key="3">
    <source>
        <dbReference type="PROSITE" id="PS51371"/>
    </source>
</evidence>
<organism evidence="4 5">
    <name type="scientific">Rhizobium mayense</name>
    <dbReference type="NCBI Taxonomy" id="1312184"/>
    <lineage>
        <taxon>Bacteria</taxon>
        <taxon>Pseudomonadati</taxon>
        <taxon>Pseudomonadota</taxon>
        <taxon>Alphaproteobacteria</taxon>
        <taxon>Hyphomicrobiales</taxon>
        <taxon>Rhizobiaceae</taxon>
        <taxon>Rhizobium/Agrobacterium group</taxon>
        <taxon>Rhizobium</taxon>
    </lineage>
</organism>
<dbReference type="InterPro" id="IPR000644">
    <property type="entry name" value="CBS_dom"/>
</dbReference>
<keyword evidence="1" id="KW-0677">Repeat</keyword>
<evidence type="ECO:0000256" key="2">
    <source>
        <dbReference type="PROSITE-ProRule" id="PRU00703"/>
    </source>
</evidence>
<keyword evidence="2" id="KW-0129">CBS domain</keyword>
<dbReference type="InterPro" id="IPR046342">
    <property type="entry name" value="CBS_dom_sf"/>
</dbReference>
<evidence type="ECO:0000313" key="5">
    <source>
        <dbReference type="Proteomes" id="UP001172645"/>
    </source>
</evidence>